<evidence type="ECO:0000313" key="2">
    <source>
        <dbReference type="EMBL" id="MDY0408653.1"/>
    </source>
</evidence>
<gene>
    <name evidence="2" type="ORF">RWD45_08900</name>
</gene>
<keyword evidence="1" id="KW-1133">Transmembrane helix</keyword>
<feature type="transmembrane region" description="Helical" evidence="1">
    <location>
        <begin position="29"/>
        <end position="46"/>
    </location>
</feature>
<dbReference type="PANTHER" id="PTHR35335">
    <property type="entry name" value="UPF0716 PROTEIN FXSA"/>
    <property type="match status" value="1"/>
</dbReference>
<keyword evidence="3" id="KW-1185">Reference proteome</keyword>
<evidence type="ECO:0000256" key="1">
    <source>
        <dbReference type="SAM" id="Phobius"/>
    </source>
</evidence>
<protein>
    <submittedName>
        <fullName evidence="2">FxsA family protein</fullName>
    </submittedName>
</protein>
<dbReference type="EMBL" id="JAWDIQ010000001">
    <property type="protein sequence ID" value="MDY0408653.1"/>
    <property type="molecule type" value="Genomic_DNA"/>
</dbReference>
<keyword evidence="1" id="KW-0472">Membrane</keyword>
<evidence type="ECO:0000313" key="3">
    <source>
        <dbReference type="Proteomes" id="UP001275315"/>
    </source>
</evidence>
<organism evidence="2 3">
    <name type="scientific">Paracerasibacillus soli</name>
    <dbReference type="NCBI Taxonomy" id="480284"/>
    <lineage>
        <taxon>Bacteria</taxon>
        <taxon>Bacillati</taxon>
        <taxon>Bacillota</taxon>
        <taxon>Bacilli</taxon>
        <taxon>Bacillales</taxon>
        <taxon>Bacillaceae</taxon>
        <taxon>Paracerasibacillus</taxon>
    </lineage>
</organism>
<dbReference type="InterPro" id="IPR007313">
    <property type="entry name" value="FxsA"/>
</dbReference>
<dbReference type="Pfam" id="PF04186">
    <property type="entry name" value="FxsA"/>
    <property type="match status" value="1"/>
</dbReference>
<name>A0ABU5CTA6_9BACI</name>
<keyword evidence="1" id="KW-0812">Transmembrane</keyword>
<feature type="transmembrane region" description="Helical" evidence="1">
    <location>
        <begin position="75"/>
        <end position="100"/>
    </location>
</feature>
<accession>A0ABU5CTA6</accession>
<proteinExistence type="predicted"/>
<comment type="caution">
    <text evidence="2">The sequence shown here is derived from an EMBL/GenBank/DDBJ whole genome shotgun (WGS) entry which is preliminary data.</text>
</comment>
<dbReference type="PANTHER" id="PTHR35335:SF1">
    <property type="entry name" value="UPF0716 PROTEIN FXSA"/>
    <property type="match status" value="1"/>
</dbReference>
<dbReference type="Proteomes" id="UP001275315">
    <property type="component" value="Unassembled WGS sequence"/>
</dbReference>
<reference evidence="2 3" key="1">
    <citation type="submission" date="2023-10" db="EMBL/GenBank/DDBJ databases">
        <title>Virgibacillus soli CC-YMP-6 genome.</title>
        <authorList>
            <person name="Miliotis G."/>
            <person name="Sengupta P."/>
            <person name="Hameed A."/>
            <person name="Chuvochina M."/>
            <person name="Mcdonagh F."/>
            <person name="Simpson A.C."/>
            <person name="Singh N.K."/>
            <person name="Rekha P.D."/>
            <person name="Raman K."/>
            <person name="Hugenholtz P."/>
            <person name="Venkateswaran K."/>
        </authorList>
    </citation>
    <scope>NUCLEOTIDE SEQUENCE [LARGE SCALE GENOMIC DNA]</scope>
    <source>
        <strain evidence="2 3">CC-YMP-6</strain>
    </source>
</reference>
<dbReference type="RefSeq" id="WP_320379368.1">
    <property type="nucleotide sequence ID" value="NZ_JAWDIQ010000001.1"/>
</dbReference>
<dbReference type="NCBIfam" id="NF008528">
    <property type="entry name" value="PRK11463.1-2"/>
    <property type="match status" value="1"/>
</dbReference>
<sequence length="130" mass="15057">MRLLLLIFIILSALEIGVFVWIGGIAGPWWVVIGIILTGMIGVTIAKKQGMETWRQAQQAMLEHRMPGEQIVDGIYIFIGALFLFTPGFITDLVGFIFVIPWTRTAFKRLFHERIRQMVQKNTIHIRYRR</sequence>